<accession>A0A4Y2AKD8</accession>
<dbReference type="Proteomes" id="UP000499080">
    <property type="component" value="Unassembled WGS sequence"/>
</dbReference>
<comment type="caution">
    <text evidence="2">The sequence shown here is derived from an EMBL/GenBank/DDBJ whole genome shotgun (WGS) entry which is preliminary data.</text>
</comment>
<evidence type="ECO:0000313" key="3">
    <source>
        <dbReference type="Proteomes" id="UP000499080"/>
    </source>
</evidence>
<keyword evidence="3" id="KW-1185">Reference proteome</keyword>
<name>A0A4Y2AKD8_ARAVE</name>
<evidence type="ECO:0000256" key="1">
    <source>
        <dbReference type="SAM" id="MobiDB-lite"/>
    </source>
</evidence>
<organism evidence="2 3">
    <name type="scientific">Araneus ventricosus</name>
    <name type="common">Orbweaver spider</name>
    <name type="synonym">Epeira ventricosa</name>
    <dbReference type="NCBI Taxonomy" id="182803"/>
    <lineage>
        <taxon>Eukaryota</taxon>
        <taxon>Metazoa</taxon>
        <taxon>Ecdysozoa</taxon>
        <taxon>Arthropoda</taxon>
        <taxon>Chelicerata</taxon>
        <taxon>Arachnida</taxon>
        <taxon>Araneae</taxon>
        <taxon>Araneomorphae</taxon>
        <taxon>Entelegynae</taxon>
        <taxon>Araneoidea</taxon>
        <taxon>Araneidae</taxon>
        <taxon>Araneus</taxon>
    </lineage>
</organism>
<sequence length="91" mass="10160">MIRSGGIATNSKSRTSSADSNLGPRCKGSGKKSICLHWDLASRLEIEFEIPRVGEEEYGWDEFCDFELCLKTNFGSFVNDLPNFYAKMSGI</sequence>
<dbReference type="AlphaFoldDB" id="A0A4Y2AKD8"/>
<evidence type="ECO:0000313" key="2">
    <source>
        <dbReference type="EMBL" id="GBL80351.1"/>
    </source>
</evidence>
<reference evidence="2 3" key="1">
    <citation type="journal article" date="2019" name="Sci. Rep.">
        <title>Orb-weaving spider Araneus ventricosus genome elucidates the spidroin gene catalogue.</title>
        <authorList>
            <person name="Kono N."/>
            <person name="Nakamura H."/>
            <person name="Ohtoshi R."/>
            <person name="Moran D.A.P."/>
            <person name="Shinohara A."/>
            <person name="Yoshida Y."/>
            <person name="Fujiwara M."/>
            <person name="Mori M."/>
            <person name="Tomita M."/>
            <person name="Arakawa K."/>
        </authorList>
    </citation>
    <scope>NUCLEOTIDE SEQUENCE [LARGE SCALE GENOMIC DNA]</scope>
</reference>
<gene>
    <name evidence="2" type="ORF">AVEN_92261_1</name>
</gene>
<dbReference type="EMBL" id="BGPR01000021">
    <property type="protein sequence ID" value="GBL80351.1"/>
    <property type="molecule type" value="Genomic_DNA"/>
</dbReference>
<feature type="compositionally biased region" description="Polar residues" evidence="1">
    <location>
        <begin position="7"/>
        <end position="20"/>
    </location>
</feature>
<feature type="region of interest" description="Disordered" evidence="1">
    <location>
        <begin position="1"/>
        <end position="30"/>
    </location>
</feature>
<proteinExistence type="predicted"/>
<protein>
    <submittedName>
        <fullName evidence="2">Uncharacterized protein</fullName>
    </submittedName>
</protein>